<dbReference type="Proteomes" id="UP000034893">
    <property type="component" value="Unassembled WGS sequence"/>
</dbReference>
<keyword evidence="1" id="KW-0175">Coiled coil</keyword>
<accession>A0A0G0PL52</accession>
<gene>
    <name evidence="3" type="ORF">UT12_C0003G0017</name>
</gene>
<organism evidence="3 4">
    <name type="scientific">Candidatus Curtissbacteria bacterium GW2011_GWC2_38_9</name>
    <dbReference type="NCBI Taxonomy" id="1618414"/>
    <lineage>
        <taxon>Bacteria</taxon>
        <taxon>Candidatus Curtissiibacteriota</taxon>
    </lineage>
</organism>
<dbReference type="EMBL" id="LBVP01000003">
    <property type="protein sequence ID" value="KKQ90036.1"/>
    <property type="molecule type" value="Genomic_DNA"/>
</dbReference>
<evidence type="ECO:0000256" key="2">
    <source>
        <dbReference type="SAM" id="Phobius"/>
    </source>
</evidence>
<protein>
    <submittedName>
        <fullName evidence="3">Peptidase M10A and M12B matrixin and adamalysin</fullName>
    </submittedName>
</protein>
<proteinExistence type="predicted"/>
<dbReference type="AlphaFoldDB" id="A0A0G0PL52"/>
<keyword evidence="2" id="KW-1133">Transmembrane helix</keyword>
<dbReference type="GO" id="GO:0016020">
    <property type="term" value="C:membrane"/>
    <property type="evidence" value="ECO:0007669"/>
    <property type="project" value="InterPro"/>
</dbReference>
<evidence type="ECO:0000313" key="4">
    <source>
        <dbReference type="Proteomes" id="UP000034893"/>
    </source>
</evidence>
<reference evidence="3 4" key="1">
    <citation type="journal article" date="2015" name="Nature">
        <title>rRNA introns, odd ribosomes, and small enigmatic genomes across a large radiation of phyla.</title>
        <authorList>
            <person name="Brown C.T."/>
            <person name="Hug L.A."/>
            <person name="Thomas B.C."/>
            <person name="Sharon I."/>
            <person name="Castelle C.J."/>
            <person name="Singh A."/>
            <person name="Wilkins M.J."/>
            <person name="Williams K.H."/>
            <person name="Banfield J.F."/>
        </authorList>
    </citation>
    <scope>NUCLEOTIDE SEQUENCE [LARGE SCALE GENOMIC DNA]</scope>
</reference>
<evidence type="ECO:0000313" key="3">
    <source>
        <dbReference type="EMBL" id="KKQ90036.1"/>
    </source>
</evidence>
<keyword evidence="2" id="KW-0812">Transmembrane</keyword>
<dbReference type="GO" id="GO:0016192">
    <property type="term" value="P:vesicle-mediated transport"/>
    <property type="evidence" value="ECO:0007669"/>
    <property type="project" value="InterPro"/>
</dbReference>
<evidence type="ECO:0000256" key="1">
    <source>
        <dbReference type="SAM" id="Coils"/>
    </source>
</evidence>
<keyword evidence="2" id="KW-0472">Membrane</keyword>
<dbReference type="InterPro" id="IPR010989">
    <property type="entry name" value="SNARE"/>
</dbReference>
<sequence>MRFDTWAITKALLMVFIFAVLVIIFIPSHRPCKEPLTYRIGKVDERFGLSAKEVLDVAVTAASLWGKAVSRELFQESPTGAIEINFVYDYRQEATDKLKLLSYNIDNTKSSYDDLNARLENHKKEFDQKSTSLSNEFNSYNARMADFNREAATMPQGGFSEQVYKQLMTEKNELQSVHNYLQAQQEEMKRLADTIYNLVV</sequence>
<feature type="transmembrane region" description="Helical" evidence="2">
    <location>
        <begin position="6"/>
        <end position="26"/>
    </location>
</feature>
<dbReference type="SUPFAM" id="SSF47661">
    <property type="entry name" value="t-snare proteins"/>
    <property type="match status" value="1"/>
</dbReference>
<name>A0A0G0PL52_9BACT</name>
<feature type="coiled-coil region" evidence="1">
    <location>
        <begin position="105"/>
        <end position="136"/>
    </location>
</feature>
<feature type="non-terminal residue" evidence="3">
    <location>
        <position position="200"/>
    </location>
</feature>
<comment type="caution">
    <text evidence="3">The sequence shown here is derived from an EMBL/GenBank/DDBJ whole genome shotgun (WGS) entry which is preliminary data.</text>
</comment>